<evidence type="ECO:0000313" key="5">
    <source>
        <dbReference type="Proteomes" id="UP001475781"/>
    </source>
</evidence>
<feature type="signal peptide" evidence="2">
    <location>
        <begin position="1"/>
        <end position="24"/>
    </location>
</feature>
<protein>
    <submittedName>
        <fullName evidence="4">DUF4398 domain-containing protein</fullName>
    </submittedName>
</protein>
<evidence type="ECO:0000256" key="2">
    <source>
        <dbReference type="SAM" id="SignalP"/>
    </source>
</evidence>
<feature type="coiled-coil region" evidence="1">
    <location>
        <begin position="57"/>
        <end position="119"/>
    </location>
</feature>
<dbReference type="PROSITE" id="PS51257">
    <property type="entry name" value="PROKAR_LIPOPROTEIN"/>
    <property type="match status" value="1"/>
</dbReference>
<evidence type="ECO:0000256" key="1">
    <source>
        <dbReference type="SAM" id="Coils"/>
    </source>
</evidence>
<proteinExistence type="predicted"/>
<accession>A0ABZ2VY37</accession>
<gene>
    <name evidence="4" type="ORF">NLK58_13630</name>
</gene>
<organism evidence="4 5">
    <name type="scientific">Marinobacter metalliresistant</name>
    <dbReference type="NCBI Taxonomy" id="2961995"/>
    <lineage>
        <taxon>Bacteria</taxon>
        <taxon>Pseudomonadati</taxon>
        <taxon>Pseudomonadota</taxon>
        <taxon>Gammaproteobacteria</taxon>
        <taxon>Pseudomonadales</taxon>
        <taxon>Marinobacteraceae</taxon>
        <taxon>Marinobacter</taxon>
    </lineage>
</organism>
<keyword evidence="2" id="KW-0732">Signal</keyword>
<sequence length="125" mass="13699">MKPHLSMTRTLTTLTLATLLVACAGPGPKPNSELQSAESAIKQAEASDARRFEPVLLNEAKNKVADARGLMDKEQYKEARRLLEQAEVDAQLAGARSETEKAQQAVAEINSNIENLRKQLNSNQQ</sequence>
<reference evidence="4 5" key="1">
    <citation type="submission" date="2022-07" db="EMBL/GenBank/DDBJ databases">
        <title>A copper resistant bacterium isolated from sediment samples of deep sea hydrothermal areas.</title>
        <authorList>
            <person name="Zeng X."/>
        </authorList>
    </citation>
    <scope>NUCLEOTIDE SEQUENCE [LARGE SCALE GENOMIC DNA]</scope>
    <source>
        <strain evidence="5">CuT 6</strain>
    </source>
</reference>
<feature type="domain" description="DUF4398" evidence="3">
    <location>
        <begin position="33"/>
        <end position="108"/>
    </location>
</feature>
<feature type="chain" id="PRO_5045191944" evidence="2">
    <location>
        <begin position="25"/>
        <end position="125"/>
    </location>
</feature>
<dbReference type="Pfam" id="PF14346">
    <property type="entry name" value="DUF4398"/>
    <property type="match status" value="1"/>
</dbReference>
<dbReference type="EMBL" id="CP101118">
    <property type="protein sequence ID" value="WZF87383.1"/>
    <property type="molecule type" value="Genomic_DNA"/>
</dbReference>
<dbReference type="RefSeq" id="WP_117618990.1">
    <property type="nucleotide sequence ID" value="NZ_CP101118.1"/>
</dbReference>
<name>A0ABZ2VY37_9GAMM</name>
<keyword evidence="5" id="KW-1185">Reference proteome</keyword>
<dbReference type="Gene3D" id="1.20.1270.390">
    <property type="match status" value="1"/>
</dbReference>
<dbReference type="InterPro" id="IPR025511">
    <property type="entry name" value="DUF4398"/>
</dbReference>
<dbReference type="Proteomes" id="UP001475781">
    <property type="component" value="Chromosome"/>
</dbReference>
<evidence type="ECO:0000313" key="4">
    <source>
        <dbReference type="EMBL" id="WZF87383.1"/>
    </source>
</evidence>
<evidence type="ECO:0000259" key="3">
    <source>
        <dbReference type="Pfam" id="PF14346"/>
    </source>
</evidence>
<keyword evidence="1" id="KW-0175">Coiled coil</keyword>